<evidence type="ECO:0008006" key="3">
    <source>
        <dbReference type="Google" id="ProtNLM"/>
    </source>
</evidence>
<name>A0ABS2L7Y0_9MICO</name>
<dbReference type="SUPFAM" id="SSF55486">
    <property type="entry name" value="Metalloproteases ('zincins'), catalytic domain"/>
    <property type="match status" value="1"/>
</dbReference>
<dbReference type="InterPro" id="IPR024079">
    <property type="entry name" value="MetalloPept_cat_dom_sf"/>
</dbReference>
<dbReference type="EMBL" id="JAFBBU010000001">
    <property type="protein sequence ID" value="MBM7473213.1"/>
    <property type="molecule type" value="Genomic_DNA"/>
</dbReference>
<gene>
    <name evidence="1" type="ORF">JOE66_002847</name>
</gene>
<evidence type="ECO:0000313" key="2">
    <source>
        <dbReference type="Proteomes" id="UP000776164"/>
    </source>
</evidence>
<proteinExistence type="predicted"/>
<dbReference type="Proteomes" id="UP000776164">
    <property type="component" value="Unassembled WGS sequence"/>
</dbReference>
<dbReference type="Gene3D" id="3.40.390.10">
    <property type="entry name" value="Collagenase (Catalytic Domain)"/>
    <property type="match status" value="1"/>
</dbReference>
<reference evidence="1 2" key="1">
    <citation type="submission" date="2021-01" db="EMBL/GenBank/DDBJ databases">
        <title>Sequencing the genomes of 1000 actinobacteria strains.</title>
        <authorList>
            <person name="Klenk H.-P."/>
        </authorList>
    </citation>
    <scope>NUCLEOTIDE SEQUENCE [LARGE SCALE GENOMIC DNA]</scope>
    <source>
        <strain evidence="1 2">DSM 13057</strain>
    </source>
</reference>
<accession>A0ABS2L7Y0</accession>
<sequence>MVVLCGIAWAQPAFAGFHEDTECDPKASQMLQGAGTDTQVIVQVCTDSGRWETTATYYSYAEHTVISEPRVVSFDYSGYGSLNPYAADGYAYRKARELYTDPVSWRPLVDYAQKSLSAKPRAVAARDSVISTDACPVHPVRWTEDDNRSSTYYYWLPPIPKPDGATGTITYSLKEGLTAEQRTTVIGGLLAYDEARVGTTLPKIELATGTDKPTISFEDGTARMGDTQAGEAVPREFDVTPDGLRHFKYGEVWVTTRPGDLSERLVVHEILHVLGFGHLPFDDRENSVMSSTLDFPWGVKDVNLIDLNPGDPPIKPAIDACTKLGMQLAK</sequence>
<comment type="caution">
    <text evidence="1">The sequence shown here is derived from an EMBL/GenBank/DDBJ whole genome shotgun (WGS) entry which is preliminary data.</text>
</comment>
<keyword evidence="2" id="KW-1185">Reference proteome</keyword>
<organism evidence="1 2">
    <name type="scientific">Subtercola frigoramans</name>
    <dbReference type="NCBI Taxonomy" id="120298"/>
    <lineage>
        <taxon>Bacteria</taxon>
        <taxon>Bacillati</taxon>
        <taxon>Actinomycetota</taxon>
        <taxon>Actinomycetes</taxon>
        <taxon>Micrococcales</taxon>
        <taxon>Microbacteriaceae</taxon>
        <taxon>Subtercola</taxon>
    </lineage>
</organism>
<evidence type="ECO:0000313" key="1">
    <source>
        <dbReference type="EMBL" id="MBM7473213.1"/>
    </source>
</evidence>
<protein>
    <recommendedName>
        <fullName evidence="3">Peptidase metallopeptidase domain-containing protein</fullName>
    </recommendedName>
</protein>